<proteinExistence type="predicted"/>
<organism evidence="1 2">
    <name type="scientific">Paenibacillus dendritiformis C454</name>
    <dbReference type="NCBI Taxonomy" id="1131935"/>
    <lineage>
        <taxon>Bacteria</taxon>
        <taxon>Bacillati</taxon>
        <taxon>Bacillota</taxon>
        <taxon>Bacilli</taxon>
        <taxon>Bacillales</taxon>
        <taxon>Paenibacillaceae</taxon>
        <taxon>Paenibacillus</taxon>
    </lineage>
</organism>
<dbReference type="EMBL" id="AHKH01000003">
    <property type="protein sequence ID" value="EHQ64089.1"/>
    <property type="molecule type" value="Genomic_DNA"/>
</dbReference>
<name>H3SA65_9BACL</name>
<comment type="caution">
    <text evidence="1">The sequence shown here is derived from an EMBL/GenBank/DDBJ whole genome shotgun (WGS) entry which is preliminary data.</text>
</comment>
<evidence type="ECO:0000313" key="2">
    <source>
        <dbReference type="Proteomes" id="UP000003900"/>
    </source>
</evidence>
<dbReference type="PATRIC" id="fig|1131935.3.peg.396"/>
<dbReference type="Proteomes" id="UP000003900">
    <property type="component" value="Unassembled WGS sequence"/>
</dbReference>
<dbReference type="AlphaFoldDB" id="H3SA65"/>
<accession>H3SA65</accession>
<protein>
    <submittedName>
        <fullName evidence="1">Uncharacterized protein</fullName>
    </submittedName>
</protein>
<sequence length="88" mass="10223">MHDRKRLLLLLSVILLLLPLGNAKTSNPYRNIDHPVQLTSEQMTRDLDYLKEIVTEVHPKTYGGVPIEVQQAFRKAYNDVQYVDNVQF</sequence>
<evidence type="ECO:0000313" key="1">
    <source>
        <dbReference type="EMBL" id="EHQ64089.1"/>
    </source>
</evidence>
<dbReference type="STRING" id="1131935.PDENDC454_01990"/>
<reference evidence="1 2" key="1">
    <citation type="journal article" date="2012" name="J. Bacteriol.">
        <title>Genome Sequence of the Pattern-Forming Social Bacterium Paenibacillus dendritiformis C454 Chiral Morphotype.</title>
        <authorList>
            <person name="Sirota-Madi A."/>
            <person name="Olender T."/>
            <person name="Helman Y."/>
            <person name="Brainis I."/>
            <person name="Finkelshtein A."/>
            <person name="Roth D."/>
            <person name="Hagai E."/>
            <person name="Leshkowitz D."/>
            <person name="Brodsky L."/>
            <person name="Galatenko V."/>
            <person name="Nikolaev V."/>
            <person name="Gutnick D.L."/>
            <person name="Lancet D."/>
            <person name="Ben-Jacob E."/>
        </authorList>
    </citation>
    <scope>NUCLEOTIDE SEQUENCE [LARGE SCALE GENOMIC DNA]</scope>
    <source>
        <strain evidence="1 2">C454</strain>
    </source>
</reference>
<keyword evidence="2" id="KW-1185">Reference proteome</keyword>
<gene>
    <name evidence="1" type="ORF">PDENDC454_01990</name>
</gene>